<keyword evidence="3" id="KW-1185">Reference proteome</keyword>
<dbReference type="Proteomes" id="UP001430356">
    <property type="component" value="Unassembled WGS sequence"/>
</dbReference>
<proteinExistence type="predicted"/>
<evidence type="ECO:0000313" key="2">
    <source>
        <dbReference type="EMBL" id="KAK7195555.1"/>
    </source>
</evidence>
<name>A0AAW0EPA9_9TRYP</name>
<evidence type="ECO:0000313" key="3">
    <source>
        <dbReference type="Proteomes" id="UP001430356"/>
    </source>
</evidence>
<dbReference type="EMBL" id="JAECZO010000056">
    <property type="protein sequence ID" value="KAK7195555.1"/>
    <property type="molecule type" value="Genomic_DNA"/>
</dbReference>
<comment type="caution">
    <text evidence="2">The sequence shown here is derived from an EMBL/GenBank/DDBJ whole genome shotgun (WGS) entry which is preliminary data.</text>
</comment>
<organism evidence="2 3">
    <name type="scientific">Novymonas esmeraldas</name>
    <dbReference type="NCBI Taxonomy" id="1808958"/>
    <lineage>
        <taxon>Eukaryota</taxon>
        <taxon>Discoba</taxon>
        <taxon>Euglenozoa</taxon>
        <taxon>Kinetoplastea</taxon>
        <taxon>Metakinetoplastina</taxon>
        <taxon>Trypanosomatida</taxon>
        <taxon>Trypanosomatidae</taxon>
        <taxon>Novymonas</taxon>
    </lineage>
</organism>
<accession>A0AAW0EPA9</accession>
<sequence length="454" mass="47172">MRSGGGGGGGCMSGLSCALPVSSTMCASSTRVLPHRVVRPSITPSVFVWGRRWCTGSAAATAVRRPPTAAEAEADLQAWTRSTAATASSPTTLTVSGRSLVRCVAALQLHEAAEGSEREAPVREYLHALAQHIYLHHNAAGRPCAASVLLADVESGAVGCESLRSAVQYLAHRAFQHSSGSTSTLNVPSPAALTAAERDLDLSLEATLALLAGHALAQVHATPAEAKETETEVATAAMVPHAESAHFYISNVIALNAVAAGDDDATWPSAKRAYWTQEAKQLSSVLYVALLAVQADSVDGQRVGWLLRDVLRRAYGVGDGRFGVVRSAHYIATVAAPYARRSVASIMHVLRQRQHRAKAAAEVGRDRQPRAAGGASGSSGSPTDRRRLLTLVVLCAAAVLYLASSSTKVLAAMPSWTSSSSSTAASATAPAGDSHNTYKRLTAMAASATAPPPT</sequence>
<dbReference type="PROSITE" id="PS51257">
    <property type="entry name" value="PROKAR_LIPOPROTEIN"/>
    <property type="match status" value="1"/>
</dbReference>
<protein>
    <recommendedName>
        <fullName evidence="4">Type IV / VI secretion system DotU domain-containing protein</fullName>
    </recommendedName>
</protein>
<dbReference type="AlphaFoldDB" id="A0AAW0EPA9"/>
<feature type="region of interest" description="Disordered" evidence="1">
    <location>
        <begin position="357"/>
        <end position="383"/>
    </location>
</feature>
<gene>
    <name evidence="2" type="ORF">NESM_000483800</name>
</gene>
<evidence type="ECO:0008006" key="4">
    <source>
        <dbReference type="Google" id="ProtNLM"/>
    </source>
</evidence>
<reference evidence="2 3" key="1">
    <citation type="journal article" date="2021" name="MBio">
        <title>A New Model Trypanosomatid, Novymonas esmeraldas: Genomic Perception of Its 'Candidatus Pandoraea novymonadis' Endosymbiont.</title>
        <authorList>
            <person name="Zakharova A."/>
            <person name="Saura A."/>
            <person name="Butenko A."/>
            <person name="Podesvova L."/>
            <person name="Warmusova S."/>
            <person name="Kostygov A.Y."/>
            <person name="Nenarokova A."/>
            <person name="Lukes J."/>
            <person name="Opperdoes F.R."/>
            <person name="Yurchenko V."/>
        </authorList>
    </citation>
    <scope>NUCLEOTIDE SEQUENCE [LARGE SCALE GENOMIC DNA]</scope>
    <source>
        <strain evidence="2 3">E262AT.01</strain>
    </source>
</reference>
<evidence type="ECO:0000256" key="1">
    <source>
        <dbReference type="SAM" id="MobiDB-lite"/>
    </source>
</evidence>